<organism evidence="3">
    <name type="scientific">Brugia timori</name>
    <dbReference type="NCBI Taxonomy" id="42155"/>
    <lineage>
        <taxon>Eukaryota</taxon>
        <taxon>Metazoa</taxon>
        <taxon>Ecdysozoa</taxon>
        <taxon>Nematoda</taxon>
        <taxon>Chromadorea</taxon>
        <taxon>Rhabditida</taxon>
        <taxon>Spirurina</taxon>
        <taxon>Spiruromorpha</taxon>
        <taxon>Filarioidea</taxon>
        <taxon>Onchocercidae</taxon>
        <taxon>Brugia</taxon>
    </lineage>
</organism>
<evidence type="ECO:0000313" key="2">
    <source>
        <dbReference type="Proteomes" id="UP000280834"/>
    </source>
</evidence>
<evidence type="ECO:0000313" key="1">
    <source>
        <dbReference type="EMBL" id="VDO13907.1"/>
    </source>
</evidence>
<dbReference type="EMBL" id="UZAG01002669">
    <property type="protein sequence ID" value="VDO13907.1"/>
    <property type="molecule type" value="Genomic_DNA"/>
</dbReference>
<gene>
    <name evidence="1" type="ORF">BTMF_LOCUS3045</name>
</gene>
<keyword evidence="2" id="KW-1185">Reference proteome</keyword>
<protein>
    <submittedName>
        <fullName evidence="1 3">Uncharacterized protein</fullName>
    </submittedName>
</protein>
<reference evidence="3" key="1">
    <citation type="submission" date="2017-02" db="UniProtKB">
        <authorList>
            <consortium name="WormBaseParasite"/>
        </authorList>
    </citation>
    <scope>IDENTIFICATION</scope>
</reference>
<evidence type="ECO:0000313" key="3">
    <source>
        <dbReference type="WBParaSite" id="BTMF_0000374101-mRNA-1"/>
    </source>
</evidence>
<dbReference type="AlphaFoldDB" id="A0A0R3QBL3"/>
<accession>A0A0R3QBL3</accession>
<proteinExistence type="predicted"/>
<reference evidence="1 2" key="2">
    <citation type="submission" date="2018-11" db="EMBL/GenBank/DDBJ databases">
        <authorList>
            <consortium name="Pathogen Informatics"/>
        </authorList>
    </citation>
    <scope>NUCLEOTIDE SEQUENCE [LARGE SCALE GENOMIC DNA]</scope>
</reference>
<dbReference type="Proteomes" id="UP000280834">
    <property type="component" value="Unassembled WGS sequence"/>
</dbReference>
<dbReference type="WBParaSite" id="BTMF_0000374101-mRNA-1">
    <property type="protein sequence ID" value="BTMF_0000374101-mRNA-1"/>
    <property type="gene ID" value="BTMF_0000374101"/>
</dbReference>
<sequence>MRQHYSWFTSKTVSEECISGINSLSPSTETINRNLHSVESITDIANIPKQFYCKKYFTPNLNHYRGGGRAIYNLTERIRQAKEKFYYSGGLQTMNHYALQKQNFTDIGDITNPFSMNYYEKNPSGASRSGPYRTESLADMKAIPDPFSPKGLSYLQKSHFRLLFTLRERISLLYIHLIRSRKASKFNQISCLLLYLFWL</sequence>
<name>A0A0R3QBL3_9BILA</name>